<organism evidence="15 16">
    <name type="scientific">Solibaculum mannosilyticum</name>
    <dbReference type="NCBI Taxonomy" id="2780922"/>
    <lineage>
        <taxon>Bacteria</taxon>
        <taxon>Bacillati</taxon>
        <taxon>Bacillota</taxon>
        <taxon>Clostridia</taxon>
        <taxon>Eubacteriales</taxon>
        <taxon>Oscillospiraceae</taxon>
        <taxon>Solibaculum</taxon>
    </lineage>
</organism>
<feature type="compositionally biased region" description="Low complexity" evidence="13">
    <location>
        <begin position="644"/>
        <end position="668"/>
    </location>
</feature>
<accession>A0A7I8D447</accession>
<feature type="active site" description="Proton donor" evidence="11 12">
    <location>
        <position position="364"/>
    </location>
</feature>
<dbReference type="UniPathway" id="UPA00164"/>
<dbReference type="Pfam" id="PF02922">
    <property type="entry name" value="CBM_48"/>
    <property type="match status" value="1"/>
</dbReference>
<dbReference type="InterPro" id="IPR013780">
    <property type="entry name" value="Glyco_hydro_b"/>
</dbReference>
<dbReference type="SUPFAM" id="SSF51445">
    <property type="entry name" value="(Trans)glycosidases"/>
    <property type="match status" value="1"/>
</dbReference>
<evidence type="ECO:0000256" key="4">
    <source>
        <dbReference type="ARBA" id="ARBA00009000"/>
    </source>
</evidence>
<dbReference type="GO" id="GO:0005978">
    <property type="term" value="P:glycogen biosynthetic process"/>
    <property type="evidence" value="ECO:0007669"/>
    <property type="project" value="UniProtKB-UniRule"/>
</dbReference>
<evidence type="ECO:0000256" key="11">
    <source>
        <dbReference type="HAMAP-Rule" id="MF_00685"/>
    </source>
</evidence>
<evidence type="ECO:0000256" key="5">
    <source>
        <dbReference type="ARBA" id="ARBA00022600"/>
    </source>
</evidence>
<gene>
    <name evidence="15" type="primary">glgB_1</name>
    <name evidence="11" type="synonym">glgB</name>
    <name evidence="15" type="ORF">C12CBH8_06420</name>
</gene>
<keyword evidence="16" id="KW-1185">Reference proteome</keyword>
<comment type="similarity">
    <text evidence="4 11">Belongs to the glycosyl hydrolase 13 family. GlgB subfamily.</text>
</comment>
<dbReference type="PANTHER" id="PTHR43651:SF3">
    <property type="entry name" value="1,4-ALPHA-GLUCAN-BRANCHING ENZYME"/>
    <property type="match status" value="1"/>
</dbReference>
<dbReference type="Gene3D" id="2.60.40.10">
    <property type="entry name" value="Immunoglobulins"/>
    <property type="match status" value="1"/>
</dbReference>
<evidence type="ECO:0000256" key="9">
    <source>
        <dbReference type="ARBA" id="ARBA00023056"/>
    </source>
</evidence>
<dbReference type="GO" id="GO:0030245">
    <property type="term" value="P:cellulose catabolic process"/>
    <property type="evidence" value="ECO:0007669"/>
    <property type="project" value="UniProtKB-KW"/>
</dbReference>
<dbReference type="GO" id="GO:0003844">
    <property type="term" value="F:1,4-alpha-glucan branching enzyme activity"/>
    <property type="evidence" value="ECO:0007669"/>
    <property type="project" value="UniProtKB-UniRule"/>
</dbReference>
<dbReference type="CDD" id="cd11322">
    <property type="entry name" value="AmyAc_Glg_BE"/>
    <property type="match status" value="1"/>
</dbReference>
<feature type="active site" description="Nucleophile" evidence="11 12">
    <location>
        <position position="311"/>
    </location>
</feature>
<dbReference type="KEGG" id="sman:C12CBH8_06420"/>
<dbReference type="InterPro" id="IPR006047">
    <property type="entry name" value="GH13_cat_dom"/>
</dbReference>
<dbReference type="InterPro" id="IPR017853">
    <property type="entry name" value="GH"/>
</dbReference>
<evidence type="ECO:0000256" key="12">
    <source>
        <dbReference type="PIRSR" id="PIRSR000463-1"/>
    </source>
</evidence>
<dbReference type="SUPFAM" id="SSF81296">
    <property type="entry name" value="E set domains"/>
    <property type="match status" value="1"/>
</dbReference>
<evidence type="ECO:0000256" key="6">
    <source>
        <dbReference type="ARBA" id="ARBA00022676"/>
    </source>
</evidence>
<evidence type="ECO:0000256" key="13">
    <source>
        <dbReference type="SAM" id="MobiDB-lite"/>
    </source>
</evidence>
<evidence type="ECO:0000256" key="2">
    <source>
        <dbReference type="ARBA" id="ARBA00002953"/>
    </source>
</evidence>
<proteinExistence type="inferred from homology"/>
<dbReference type="InterPro" id="IPR006048">
    <property type="entry name" value="A-amylase/branching_C"/>
</dbReference>
<evidence type="ECO:0000256" key="3">
    <source>
        <dbReference type="ARBA" id="ARBA00004964"/>
    </source>
</evidence>
<keyword evidence="9 11" id="KW-0320">Glycogen biosynthesis</keyword>
<reference evidence="16" key="1">
    <citation type="submission" date="2020-07" db="EMBL/GenBank/DDBJ databases">
        <title>Complete genome sequencing of Clostridia bacterium strain 12CBH8.</title>
        <authorList>
            <person name="Sakamoto M."/>
            <person name="Murakami T."/>
            <person name="Mori H."/>
        </authorList>
    </citation>
    <scope>NUCLEOTIDE SEQUENCE [LARGE SCALE GENOMIC DNA]</scope>
    <source>
        <strain evidence="16">12CBH8</strain>
    </source>
</reference>
<dbReference type="Proteomes" id="UP000593890">
    <property type="component" value="Chromosome"/>
</dbReference>
<evidence type="ECO:0000256" key="1">
    <source>
        <dbReference type="ARBA" id="ARBA00000826"/>
    </source>
</evidence>
<dbReference type="PIRSF" id="PIRSF000463">
    <property type="entry name" value="GlgB"/>
    <property type="match status" value="1"/>
</dbReference>
<dbReference type="NCBIfam" id="NF003811">
    <property type="entry name" value="PRK05402.1"/>
    <property type="match status" value="1"/>
</dbReference>
<dbReference type="Gene3D" id="3.20.20.80">
    <property type="entry name" value="Glycosidases"/>
    <property type="match status" value="1"/>
</dbReference>
<evidence type="ECO:0000313" key="16">
    <source>
        <dbReference type="Proteomes" id="UP000593890"/>
    </source>
</evidence>
<keyword evidence="8" id="KW-0136">Cellulose degradation</keyword>
<dbReference type="InterPro" id="IPR004193">
    <property type="entry name" value="Glyco_hydro_13_N"/>
</dbReference>
<evidence type="ECO:0000256" key="7">
    <source>
        <dbReference type="ARBA" id="ARBA00022679"/>
    </source>
</evidence>
<dbReference type="InterPro" id="IPR014756">
    <property type="entry name" value="Ig_E-set"/>
</dbReference>
<dbReference type="AlphaFoldDB" id="A0A7I8D447"/>
<comment type="function">
    <text evidence="2 11">Catalyzes the formation of the alpha-1,6-glucosidic linkages in glycogen by scission of a 1,4-alpha-linked oligosaccharide from growing alpha-1,4-glucan chains and the subsequent attachment of the oligosaccharide to the alpha-1,6 position.</text>
</comment>
<feature type="domain" description="Glycosyl hydrolase family 13 catalytic" evidence="14">
    <location>
        <begin position="154"/>
        <end position="508"/>
    </location>
</feature>
<dbReference type="CDD" id="cd02855">
    <property type="entry name" value="E_set_GBE_prok_N"/>
    <property type="match status" value="1"/>
</dbReference>
<dbReference type="NCBIfam" id="NF008967">
    <property type="entry name" value="PRK12313.1"/>
    <property type="match status" value="1"/>
</dbReference>
<name>A0A7I8D447_9FIRM</name>
<dbReference type="Gene3D" id="2.60.40.1180">
    <property type="entry name" value="Golgi alpha-mannosidase II"/>
    <property type="match status" value="1"/>
</dbReference>
<keyword evidence="10 11" id="KW-0119">Carbohydrate metabolism</keyword>
<comment type="catalytic activity">
    <reaction evidence="1 11">
        <text>Transfers a segment of a (1-&gt;4)-alpha-D-glucan chain to a primary hydroxy group in a similar glucan chain.</text>
        <dbReference type="EC" id="2.4.1.18"/>
    </reaction>
</comment>
<dbReference type="Pfam" id="PF02806">
    <property type="entry name" value="Alpha-amylase_C"/>
    <property type="match status" value="1"/>
</dbReference>
<evidence type="ECO:0000256" key="8">
    <source>
        <dbReference type="ARBA" id="ARBA00023001"/>
    </source>
</evidence>
<keyword evidence="7 11" id="KW-0808">Transferase</keyword>
<dbReference type="PANTHER" id="PTHR43651">
    <property type="entry name" value="1,4-ALPHA-GLUCAN-BRANCHING ENZYME"/>
    <property type="match status" value="1"/>
</dbReference>
<dbReference type="FunFam" id="3.20.20.80:FF:000003">
    <property type="entry name" value="1,4-alpha-glucan branching enzyme GlgB"/>
    <property type="match status" value="1"/>
</dbReference>
<dbReference type="InterPro" id="IPR037439">
    <property type="entry name" value="Branching_enzy"/>
</dbReference>
<keyword evidence="6 11" id="KW-0328">Glycosyltransferase</keyword>
<dbReference type="InterPro" id="IPR006407">
    <property type="entry name" value="GlgB"/>
</dbReference>
<dbReference type="HAMAP" id="MF_00685">
    <property type="entry name" value="GlgB"/>
    <property type="match status" value="1"/>
</dbReference>
<sequence>MADKKSTQNDFPLYLFHQGTNYKAYEYLGAHIYEQKGILCAVFRTWAPNAEAISVVGDFNQWDTAAHPMERISDQGVWEAVVEGVKTFDSYKFAVTQQGGKVVYKSDPYGFHTETRPDNASKLYDLDTYQWNDQAWQDYKAQQVIYESPVNIYEVHASSWRQYADGNFFSYEKLADELIPYVKEMGYTHIEFMPLTEYPFDGSWGYQVTGYFAPTSRYGQPTDLMNLIDRCHQEGIGVIMDWVPAHFPRDEHGLFRFDGSACYEYKDERKGEHKEWGTCVFDYGRNEVQSFLMSSALFWVEKYHVDGIRMDAVASMLYLDYNRRDGEWIPNKYGGHENLEAVDFIRKVNEAVFQECPNTMMIAEESTAWPLVSKPTYVGGLGFNFKWNMGWMNDMLRYMSLDPIYRPYNHDSLTFSFFYAFSENYVLAISHDEVVHGKCSLINKMPGEYLQKFAGLRAFYAYTMAHPGKKLIFMGQEFGQMKEWDYQSELDWNLLDVEMHKKMQDYCKALNHFYLENAPLWQVDYSWEGFSWIAHDDSANSVISFRRIDDKGDELIIICNFSGTQFEKYEIGVPVNGIYREVFNTDDPAFGGSGFGNSGDLSSNIRKPMHGFEQSLSLALPAMSVLYLKCTRVRKKRVKKTDVSGSTGKETTKTSKSAAGKGDASSKPAARRKTAAKSTATTRKRTRKADNTKEE</sequence>
<feature type="region of interest" description="Disordered" evidence="13">
    <location>
        <begin position="638"/>
        <end position="695"/>
    </location>
</feature>
<dbReference type="SUPFAM" id="SSF51011">
    <property type="entry name" value="Glycosyl hydrolase domain"/>
    <property type="match status" value="1"/>
</dbReference>
<evidence type="ECO:0000256" key="10">
    <source>
        <dbReference type="ARBA" id="ARBA00023277"/>
    </source>
</evidence>
<dbReference type="InterPro" id="IPR013783">
    <property type="entry name" value="Ig-like_fold"/>
</dbReference>
<dbReference type="SMART" id="SM00642">
    <property type="entry name" value="Aamy"/>
    <property type="match status" value="1"/>
</dbReference>
<dbReference type="GO" id="GO:0005829">
    <property type="term" value="C:cytosol"/>
    <property type="evidence" value="ECO:0007669"/>
    <property type="project" value="TreeGrafter"/>
</dbReference>
<dbReference type="GO" id="GO:0043169">
    <property type="term" value="F:cation binding"/>
    <property type="evidence" value="ECO:0007669"/>
    <property type="project" value="InterPro"/>
</dbReference>
<evidence type="ECO:0000259" key="14">
    <source>
        <dbReference type="SMART" id="SM00642"/>
    </source>
</evidence>
<keyword evidence="8" id="KW-0624">Polysaccharide degradation</keyword>
<comment type="pathway">
    <text evidence="3 11">Glycan biosynthesis; glycogen biosynthesis.</text>
</comment>
<protein>
    <recommendedName>
        <fullName evidence="11">1,4-alpha-glucan branching enzyme GlgB</fullName>
        <ecNumber evidence="11">2.4.1.18</ecNumber>
    </recommendedName>
    <alternativeName>
        <fullName evidence="11">1,4-alpha-D-glucan:1,4-alpha-D-glucan 6-glucosyl-transferase</fullName>
    </alternativeName>
    <alternativeName>
        <fullName evidence="11">Alpha-(1-&gt;4)-glucan branching enzyme</fullName>
    </alternativeName>
    <alternativeName>
        <fullName evidence="11">Glycogen branching enzyme</fullName>
        <shortName evidence="11">BE</shortName>
    </alternativeName>
</protein>
<dbReference type="EMBL" id="AP023321">
    <property type="protein sequence ID" value="BCI60003.1"/>
    <property type="molecule type" value="Genomic_DNA"/>
</dbReference>
<evidence type="ECO:0000313" key="15">
    <source>
        <dbReference type="EMBL" id="BCI60003.1"/>
    </source>
</evidence>
<dbReference type="NCBIfam" id="TIGR01515">
    <property type="entry name" value="branching_enzym"/>
    <property type="match status" value="1"/>
</dbReference>
<keyword evidence="5 11" id="KW-0321">Glycogen metabolism</keyword>
<dbReference type="RefSeq" id="WP_090266791.1">
    <property type="nucleotide sequence ID" value="NZ_AP023321.1"/>
</dbReference>
<dbReference type="EC" id="2.4.1.18" evidence="11"/>
<dbReference type="GO" id="GO:0004553">
    <property type="term" value="F:hydrolase activity, hydrolyzing O-glycosyl compounds"/>
    <property type="evidence" value="ECO:0007669"/>
    <property type="project" value="InterPro"/>
</dbReference>
<dbReference type="InterPro" id="IPR044143">
    <property type="entry name" value="GlgB_N_E_set_prok"/>
</dbReference>
<dbReference type="FunFam" id="2.60.40.1180:FF:000002">
    <property type="entry name" value="1,4-alpha-glucan branching enzyme GlgB"/>
    <property type="match status" value="1"/>
</dbReference>
<dbReference type="Pfam" id="PF00128">
    <property type="entry name" value="Alpha-amylase"/>
    <property type="match status" value="1"/>
</dbReference>
<comment type="subunit">
    <text evidence="11">Monomer.</text>
</comment>